<protein>
    <submittedName>
        <fullName evidence="5">AMP-binding protein</fullName>
    </submittedName>
</protein>
<name>A0ABS8ZU64_9PSEU</name>
<dbReference type="EMBL" id="JAJVCN010000004">
    <property type="protein sequence ID" value="MCE7011285.1"/>
    <property type="molecule type" value="Genomic_DNA"/>
</dbReference>
<comment type="caution">
    <text evidence="5">The sequence shown here is derived from an EMBL/GenBank/DDBJ whole genome shotgun (WGS) entry which is preliminary data.</text>
</comment>
<organism evidence="5 6">
    <name type="scientific">Kibdelosporangium philippinense</name>
    <dbReference type="NCBI Taxonomy" id="211113"/>
    <lineage>
        <taxon>Bacteria</taxon>
        <taxon>Bacillati</taxon>
        <taxon>Actinomycetota</taxon>
        <taxon>Actinomycetes</taxon>
        <taxon>Pseudonocardiales</taxon>
        <taxon>Pseudonocardiaceae</taxon>
        <taxon>Kibdelosporangium</taxon>
    </lineage>
</organism>
<accession>A0ABS8ZU64</accession>
<sequence>MIARIRANEELSRRYRASGIWRRHGPLADLRKWRAETPHAAAIIAEEAGVSRVCLTYAEYERMVERFAGALTDLGIGRGDVVLIQLPSRWQVPALMLACLRVGAIVAPVIPTIRPREVERMLRRLEVRVCVTIDCWEGFAHADALAEMSDRLPHLQHRVILGHARDDRGELSFDEVFERSATCADELDDDPDRAAMVLFTSGTTGAPKGVVHTANTLYAGIAPVIDAEQLGQHDRFFTAAALTHIVGAIYGYLLPLLTGGTAVIRDAWDPVNAAILLAETQATVYSGAPVFLRQLLSAIDTDSSGPLALRLVVSGATTIPRRLVDQTHRILGLPLRTAWGMTEAAGHTWTRRDDPVDWGAYSDGSPGAGVEIDLRSQLEITREQPGRLFVRGAGVCVATFGLDSDESRILADHDDGWYDTGDLAVHDGRGGIRLMGRVTDRIGGTFMIPVTDVEAALLNHPGIADVALVGYPDGDGGELACAYVVATPTATVDLPMIRAYLNGIAMTGWYQPSRVEVIGQLPRNGSGKVQKDVLRARLLDSQ</sequence>
<dbReference type="RefSeq" id="WP_233733698.1">
    <property type="nucleotide sequence ID" value="NZ_JAJVCN010000004.1"/>
</dbReference>
<evidence type="ECO:0000259" key="4">
    <source>
        <dbReference type="Pfam" id="PF13193"/>
    </source>
</evidence>
<dbReference type="Gene3D" id="3.30.300.30">
    <property type="match status" value="1"/>
</dbReference>
<dbReference type="InterPro" id="IPR025110">
    <property type="entry name" value="AMP-bd_C"/>
</dbReference>
<gene>
    <name evidence="5" type="ORF">LWC34_52030</name>
</gene>
<dbReference type="InterPro" id="IPR045851">
    <property type="entry name" value="AMP-bd_C_sf"/>
</dbReference>
<evidence type="ECO:0000256" key="1">
    <source>
        <dbReference type="ARBA" id="ARBA00006432"/>
    </source>
</evidence>
<dbReference type="PROSITE" id="PS00455">
    <property type="entry name" value="AMP_BINDING"/>
    <property type="match status" value="1"/>
</dbReference>
<evidence type="ECO:0000256" key="2">
    <source>
        <dbReference type="ARBA" id="ARBA00022598"/>
    </source>
</evidence>
<dbReference type="InterPro" id="IPR042099">
    <property type="entry name" value="ANL_N_sf"/>
</dbReference>
<evidence type="ECO:0000259" key="3">
    <source>
        <dbReference type="Pfam" id="PF00501"/>
    </source>
</evidence>
<feature type="domain" description="AMP-binding enzyme C-terminal" evidence="4">
    <location>
        <begin position="453"/>
        <end position="528"/>
    </location>
</feature>
<feature type="domain" description="AMP-dependent synthetase/ligase" evidence="3">
    <location>
        <begin position="31"/>
        <end position="395"/>
    </location>
</feature>
<dbReference type="InterPro" id="IPR000873">
    <property type="entry name" value="AMP-dep_synth/lig_dom"/>
</dbReference>
<evidence type="ECO:0000313" key="5">
    <source>
        <dbReference type="EMBL" id="MCE7011285.1"/>
    </source>
</evidence>
<dbReference type="Pfam" id="PF00501">
    <property type="entry name" value="AMP-binding"/>
    <property type="match status" value="1"/>
</dbReference>
<proteinExistence type="inferred from homology"/>
<dbReference type="Pfam" id="PF13193">
    <property type="entry name" value="AMP-binding_C"/>
    <property type="match status" value="1"/>
</dbReference>
<dbReference type="PANTHER" id="PTHR43201">
    <property type="entry name" value="ACYL-COA SYNTHETASE"/>
    <property type="match status" value="1"/>
</dbReference>
<keyword evidence="2" id="KW-0436">Ligase</keyword>
<dbReference type="Gene3D" id="3.40.50.12780">
    <property type="entry name" value="N-terminal domain of ligase-like"/>
    <property type="match status" value="1"/>
</dbReference>
<reference evidence="5 6" key="1">
    <citation type="submission" date="2021-12" db="EMBL/GenBank/DDBJ databases">
        <title>Genome sequence of Kibdelosporangium philippinense ATCC 49844.</title>
        <authorList>
            <person name="Fedorov E.A."/>
            <person name="Omeragic M."/>
            <person name="Shalygina K.F."/>
            <person name="Maclea K.S."/>
        </authorList>
    </citation>
    <scope>NUCLEOTIDE SEQUENCE [LARGE SCALE GENOMIC DNA]</scope>
    <source>
        <strain evidence="5 6">ATCC 49844</strain>
    </source>
</reference>
<comment type="similarity">
    <text evidence="1">Belongs to the ATP-dependent AMP-binding enzyme family.</text>
</comment>
<keyword evidence="6" id="KW-1185">Reference proteome</keyword>
<dbReference type="InterPro" id="IPR020845">
    <property type="entry name" value="AMP-binding_CS"/>
</dbReference>
<dbReference type="PANTHER" id="PTHR43201:SF5">
    <property type="entry name" value="MEDIUM-CHAIN ACYL-COA LIGASE ACSF2, MITOCHONDRIAL"/>
    <property type="match status" value="1"/>
</dbReference>
<evidence type="ECO:0000313" key="6">
    <source>
        <dbReference type="Proteomes" id="UP001521150"/>
    </source>
</evidence>
<dbReference type="SUPFAM" id="SSF56801">
    <property type="entry name" value="Acetyl-CoA synthetase-like"/>
    <property type="match status" value="1"/>
</dbReference>
<dbReference type="Proteomes" id="UP001521150">
    <property type="component" value="Unassembled WGS sequence"/>
</dbReference>